<accession>F9UAM9</accession>
<dbReference type="AlphaFoldDB" id="F9UAM9"/>
<organism evidence="1 2">
    <name type="scientific">Thiocapsa marina 5811</name>
    <dbReference type="NCBI Taxonomy" id="768671"/>
    <lineage>
        <taxon>Bacteria</taxon>
        <taxon>Pseudomonadati</taxon>
        <taxon>Pseudomonadota</taxon>
        <taxon>Gammaproteobacteria</taxon>
        <taxon>Chromatiales</taxon>
        <taxon>Chromatiaceae</taxon>
        <taxon>Thiocapsa</taxon>
    </lineage>
</organism>
<proteinExistence type="predicted"/>
<reference evidence="1 2" key="1">
    <citation type="submission" date="2011-06" db="EMBL/GenBank/DDBJ databases">
        <title>The draft genome of Thiocapsa marina 5811.</title>
        <authorList>
            <consortium name="US DOE Joint Genome Institute (JGI-PGF)"/>
            <person name="Lucas S."/>
            <person name="Han J."/>
            <person name="Cheng J.-F."/>
            <person name="Goodwin L."/>
            <person name="Pitluck S."/>
            <person name="Peters L."/>
            <person name="Land M.L."/>
            <person name="Hauser L."/>
            <person name="Vogl K."/>
            <person name="Liu Z."/>
            <person name="Imhoff J."/>
            <person name="Thiel V."/>
            <person name="Frigaard N.-U."/>
            <person name="Bryant D."/>
            <person name="Woyke T.J."/>
        </authorList>
    </citation>
    <scope>NUCLEOTIDE SEQUENCE [LARGE SCALE GENOMIC DNA]</scope>
    <source>
        <strain evidence="1 2">5811</strain>
    </source>
</reference>
<keyword evidence="2" id="KW-1185">Reference proteome</keyword>
<name>F9UAM9_9GAMM</name>
<dbReference type="Proteomes" id="UP000005459">
    <property type="component" value="Unassembled WGS sequence"/>
</dbReference>
<protein>
    <submittedName>
        <fullName evidence="1">Uncharacterized protein</fullName>
    </submittedName>
</protein>
<gene>
    <name evidence="1" type="ORF">ThimaDRAFT_2199</name>
</gene>
<dbReference type="EMBL" id="AFWV01000006">
    <property type="protein sequence ID" value="EGV18781.1"/>
    <property type="molecule type" value="Genomic_DNA"/>
</dbReference>
<evidence type="ECO:0000313" key="2">
    <source>
        <dbReference type="Proteomes" id="UP000005459"/>
    </source>
</evidence>
<evidence type="ECO:0000313" key="1">
    <source>
        <dbReference type="EMBL" id="EGV18781.1"/>
    </source>
</evidence>
<sequence>MIRFLVYPHIYPALSVWYPVKVAYFGVRAEGYAQSADPRLNRGETDAQSALGSRRATLAGSTGFSANLGRSSVWGATRSGKSPFGS</sequence>